<dbReference type="AlphaFoldDB" id="A0A5C3EVC9"/>
<accession>A0A5C3EVC9</accession>
<name>A0A5C3EVC9_9BASI</name>
<feature type="compositionally biased region" description="Low complexity" evidence="1">
    <location>
        <begin position="315"/>
        <end position="328"/>
    </location>
</feature>
<proteinExistence type="predicted"/>
<feature type="compositionally biased region" description="Basic residues" evidence="1">
    <location>
        <begin position="332"/>
        <end position="349"/>
    </location>
</feature>
<evidence type="ECO:0000256" key="1">
    <source>
        <dbReference type="SAM" id="MobiDB-lite"/>
    </source>
</evidence>
<feature type="region of interest" description="Disordered" evidence="1">
    <location>
        <begin position="99"/>
        <end position="129"/>
    </location>
</feature>
<evidence type="ECO:0000313" key="3">
    <source>
        <dbReference type="Proteomes" id="UP000323386"/>
    </source>
</evidence>
<keyword evidence="3" id="KW-1185">Reference proteome</keyword>
<feature type="region of interest" description="Disordered" evidence="1">
    <location>
        <begin position="310"/>
        <end position="413"/>
    </location>
</feature>
<dbReference type="EMBL" id="OOIP01000002">
    <property type="protein sequence ID" value="SPO35447.1"/>
    <property type="molecule type" value="Genomic_DNA"/>
</dbReference>
<dbReference type="Proteomes" id="UP000323386">
    <property type="component" value="Unassembled WGS sequence"/>
</dbReference>
<organism evidence="2 3">
    <name type="scientific">Pseudozyma flocculosa</name>
    <dbReference type="NCBI Taxonomy" id="84751"/>
    <lineage>
        <taxon>Eukaryota</taxon>
        <taxon>Fungi</taxon>
        <taxon>Dikarya</taxon>
        <taxon>Basidiomycota</taxon>
        <taxon>Ustilaginomycotina</taxon>
        <taxon>Ustilaginomycetes</taxon>
        <taxon>Ustilaginales</taxon>
        <taxon>Ustilaginaceae</taxon>
        <taxon>Pseudozyma</taxon>
    </lineage>
</organism>
<evidence type="ECO:0000313" key="2">
    <source>
        <dbReference type="EMBL" id="SPO35447.1"/>
    </source>
</evidence>
<gene>
    <name evidence="2" type="ORF">PSFLO_00918</name>
</gene>
<reference evidence="2 3" key="1">
    <citation type="submission" date="2018-03" db="EMBL/GenBank/DDBJ databases">
        <authorList>
            <person name="Guldener U."/>
        </authorList>
    </citation>
    <scope>NUCLEOTIDE SEQUENCE [LARGE SCALE GENOMIC DNA]</scope>
    <source>
        <strain evidence="2 3">DAOM196992</strain>
    </source>
</reference>
<sequence>MVPCSPGRVAVVPERGTPNDMVYRTAQVADAGLRLRQQHTRHARWMQRPCRWVGDSTRATANATAADRTLGGMQAEAAPLTMQRHENGKQTIVRHQHGAFGGRKGSQEEAPPPPLNAGRAHRSGAVPGAVSCRRSSDWMHDRGMFVQLYVCRKPRFHDEYQASQAKLNGQIGAQAPFLPIDRDHLKRPEVACMTARQGRPTASKTLVVVWSRRGGLRTRRRMTECGAVAAAAIEKLESGGGGEMGMVEEECDKSRAWYDVVYMPRYGAGARHRMFAGGGVGGRAGGTSGPVGLSRSWAVLARPGGIEAEVEAGMTTSTSKLSSLGSSLRGAKAGRPKQAGRGRYRRAAGRRTGVGHTKERNAPRVQAQPILAGPDRTDAIPAKQPGDLPLRASAVPLSTASLPRGDASGVRPR</sequence>
<protein>
    <submittedName>
        <fullName evidence="2">Uncharacterized protein</fullName>
    </submittedName>
</protein>